<dbReference type="RefSeq" id="WP_145304108.1">
    <property type="nucleotide sequence ID" value="NZ_CP036299.1"/>
</dbReference>
<protein>
    <recommendedName>
        <fullName evidence="3">Response regulatory domain-containing protein</fullName>
    </recommendedName>
</protein>
<reference evidence="1 2" key="1">
    <citation type="submission" date="2019-02" db="EMBL/GenBank/DDBJ databases">
        <title>Deep-cultivation of Planctomycetes and their phenomic and genomic characterization uncovers novel biology.</title>
        <authorList>
            <person name="Wiegand S."/>
            <person name="Jogler M."/>
            <person name="Boedeker C."/>
            <person name="Pinto D."/>
            <person name="Vollmers J."/>
            <person name="Rivas-Marin E."/>
            <person name="Kohn T."/>
            <person name="Peeters S.H."/>
            <person name="Heuer A."/>
            <person name="Rast P."/>
            <person name="Oberbeckmann S."/>
            <person name="Bunk B."/>
            <person name="Jeske O."/>
            <person name="Meyerdierks A."/>
            <person name="Storesund J.E."/>
            <person name="Kallscheuer N."/>
            <person name="Luecker S."/>
            <person name="Lage O.M."/>
            <person name="Pohl T."/>
            <person name="Merkel B.J."/>
            <person name="Hornburger P."/>
            <person name="Mueller R.-W."/>
            <person name="Bruemmer F."/>
            <person name="Labrenz M."/>
            <person name="Spormann A.M."/>
            <person name="Op den Camp H."/>
            <person name="Overmann J."/>
            <person name="Amann R."/>
            <person name="Jetten M.S.M."/>
            <person name="Mascher T."/>
            <person name="Medema M.H."/>
            <person name="Devos D.P."/>
            <person name="Kaster A.-K."/>
            <person name="Ovreas L."/>
            <person name="Rohde M."/>
            <person name="Galperin M.Y."/>
            <person name="Jogler C."/>
        </authorList>
    </citation>
    <scope>NUCLEOTIDE SEQUENCE [LARGE SCALE GENOMIC DNA]</scope>
    <source>
        <strain evidence="1 2">Spb1</strain>
    </source>
</reference>
<evidence type="ECO:0000313" key="1">
    <source>
        <dbReference type="EMBL" id="QDV32125.1"/>
    </source>
</evidence>
<keyword evidence="2" id="KW-1185">Reference proteome</keyword>
<sequence>MARILVYEPSQWFLPELQRQYGGENISIAAGNERQRHVAARAERAGPPHETTACVVVDLRRRPERCVELVEELRHRHPESRLILIGDERLAPLEWVLRELGVAHLETNPVRGVDLKRWIDPILQCQTSPRALSMPVQKSH</sequence>
<proteinExistence type="predicted"/>
<dbReference type="OrthoDB" id="278679at2"/>
<gene>
    <name evidence="1" type="ORF">Spb1_40740</name>
</gene>
<accession>A0A518GU71</accession>
<name>A0A518GU71_9PLAN</name>
<dbReference type="KEGG" id="peh:Spb1_40740"/>
<evidence type="ECO:0000313" key="2">
    <source>
        <dbReference type="Proteomes" id="UP000315349"/>
    </source>
</evidence>
<evidence type="ECO:0008006" key="3">
    <source>
        <dbReference type="Google" id="ProtNLM"/>
    </source>
</evidence>
<organism evidence="1 2">
    <name type="scientific">Planctopirus ephydatiae</name>
    <dbReference type="NCBI Taxonomy" id="2528019"/>
    <lineage>
        <taxon>Bacteria</taxon>
        <taxon>Pseudomonadati</taxon>
        <taxon>Planctomycetota</taxon>
        <taxon>Planctomycetia</taxon>
        <taxon>Planctomycetales</taxon>
        <taxon>Planctomycetaceae</taxon>
        <taxon>Planctopirus</taxon>
    </lineage>
</organism>
<dbReference type="EMBL" id="CP036299">
    <property type="protein sequence ID" value="QDV32125.1"/>
    <property type="molecule type" value="Genomic_DNA"/>
</dbReference>
<dbReference type="Proteomes" id="UP000315349">
    <property type="component" value="Chromosome"/>
</dbReference>
<dbReference type="AlphaFoldDB" id="A0A518GU71"/>